<feature type="region of interest" description="Disordered" evidence="1">
    <location>
        <begin position="75"/>
        <end position="98"/>
    </location>
</feature>
<dbReference type="Proteomes" id="UP000274131">
    <property type="component" value="Unassembled WGS sequence"/>
</dbReference>
<feature type="compositionally biased region" description="Polar residues" evidence="1">
    <location>
        <begin position="1"/>
        <end position="13"/>
    </location>
</feature>
<dbReference type="AlphaFoldDB" id="A0A0N4V2Q7"/>
<organism evidence="4">
    <name type="scientific">Enterobius vermicularis</name>
    <name type="common">Human pinworm</name>
    <dbReference type="NCBI Taxonomy" id="51028"/>
    <lineage>
        <taxon>Eukaryota</taxon>
        <taxon>Metazoa</taxon>
        <taxon>Ecdysozoa</taxon>
        <taxon>Nematoda</taxon>
        <taxon>Chromadorea</taxon>
        <taxon>Rhabditida</taxon>
        <taxon>Spirurina</taxon>
        <taxon>Oxyuridomorpha</taxon>
        <taxon>Oxyuroidea</taxon>
        <taxon>Oxyuridae</taxon>
        <taxon>Enterobius</taxon>
    </lineage>
</organism>
<evidence type="ECO:0000256" key="1">
    <source>
        <dbReference type="SAM" id="MobiDB-lite"/>
    </source>
</evidence>
<proteinExistence type="predicted"/>
<evidence type="ECO:0000313" key="4">
    <source>
        <dbReference type="WBParaSite" id="EVEC_0000429701-mRNA-1"/>
    </source>
</evidence>
<name>A0A0N4V2Q7_ENTVE</name>
<sequence>MAASSNSRNQSLYQLRGGTKSLSTTPVRELLQGTSSSRLEDLRRNLPELASPNSGIDKITKPTVSKFEEIVATTSFSPTSSSDPSTCTNTMAQDQGSSPCAKAKMSIYGKRSEHTEKKSLDEMCEEIKGTTMDNFEPATQKVTRKYGMDGTIRPDIETLLNASKHTSGNTLAVQEVITSRTTLKRKHEGDDYDDKVKRFNSKETGNTTFFSLEKESPTTAALSKSEEEIQIVHVSEASTTSHLNLQYDQEPMPNQLVQQRVSGMASGVVPSKSYRKQSPLTKNECIAKPIPLGPSGPAVKQLLTGGKLDTSLSVNKADDPIKRYDDCLLSSTIGGCRDANAASGISFPHLQSSARADSANSNLYRQPTPNTIQSGVHISTPPVSLPGALTNTFPSGLQPQLQAGIRSTGQQIQRGLLGPSTVTNNNLHSGIFAPNPCVAINIQSDALNTKTINPSPLTGKILTPMLPDLSYSLQNFARTQPAIVSSQQQPSLNVGQPPSGLNLQQLSSVMGGIQLQPSISVVSPVSHSSPSSSNPFPAVNERSVNGIANFLQNTKQQAESVSVSRDQLGLSQDLLEAKLKAETLARLVVEQATIPKLLQQQQQTQLATATLQSVAQDHVANPAVNNVLLQPCFNMPILQQFKNPSTPNNLSSLLLPANPLASLLTSQTSYVPLTSRPDLIANGVVNNGICEFLGVPARNVNNLLDARNVTSL</sequence>
<accession>A0A0N4V2Q7</accession>
<dbReference type="WBParaSite" id="EVEC_0000429701-mRNA-1">
    <property type="protein sequence ID" value="EVEC_0000429701-mRNA-1"/>
    <property type="gene ID" value="EVEC_0000429701"/>
</dbReference>
<evidence type="ECO:0000313" key="3">
    <source>
        <dbReference type="Proteomes" id="UP000274131"/>
    </source>
</evidence>
<feature type="compositionally biased region" description="Low complexity" evidence="1">
    <location>
        <begin position="75"/>
        <end position="90"/>
    </location>
</feature>
<reference evidence="4" key="1">
    <citation type="submission" date="2017-02" db="UniProtKB">
        <authorList>
            <consortium name="WormBaseParasite"/>
        </authorList>
    </citation>
    <scope>IDENTIFICATION</scope>
</reference>
<protein>
    <submittedName>
        <fullName evidence="4">Polyhomeotic-like protein 2</fullName>
    </submittedName>
</protein>
<feature type="compositionally biased region" description="Polar residues" evidence="1">
    <location>
        <begin position="20"/>
        <end position="37"/>
    </location>
</feature>
<reference evidence="2 3" key="2">
    <citation type="submission" date="2018-10" db="EMBL/GenBank/DDBJ databases">
        <authorList>
            <consortium name="Pathogen Informatics"/>
        </authorList>
    </citation>
    <scope>NUCLEOTIDE SEQUENCE [LARGE SCALE GENOMIC DNA]</scope>
</reference>
<keyword evidence="3" id="KW-1185">Reference proteome</keyword>
<dbReference type="EMBL" id="UXUI01007736">
    <property type="protein sequence ID" value="VDD89231.1"/>
    <property type="molecule type" value="Genomic_DNA"/>
</dbReference>
<evidence type="ECO:0000313" key="2">
    <source>
        <dbReference type="EMBL" id="VDD89231.1"/>
    </source>
</evidence>
<gene>
    <name evidence="2" type="ORF">EVEC_LOCUS4005</name>
</gene>
<feature type="region of interest" description="Disordered" evidence="1">
    <location>
        <begin position="1"/>
        <end position="39"/>
    </location>
</feature>